<dbReference type="Proteomes" id="UP001153636">
    <property type="component" value="Chromosome 16"/>
</dbReference>
<evidence type="ECO:0000313" key="1">
    <source>
        <dbReference type="EMBL" id="CAH1104026.1"/>
    </source>
</evidence>
<dbReference type="AlphaFoldDB" id="A0A9P0CLX5"/>
<name>A0A9P0CLX5_9CUCU</name>
<gene>
    <name evidence="1" type="ORF">PSYICH_LOCUS5345</name>
</gene>
<sequence length="145" mass="16639">MGAEQSRVDLHDHETSSHIPTYITRVTSNFILALYNGIFYACIIIRPATVIKDGYTVYFFHFKGEAEVPSNCIIGNLWCLMNCEITYTDANGKKCTGRIIGTDQNNVDSNYDQPMNFFVYNCNQCEWVSFPYIFMTREQARLLCG</sequence>
<keyword evidence="2" id="KW-1185">Reference proteome</keyword>
<accession>A0A9P0CLX5</accession>
<proteinExistence type="predicted"/>
<evidence type="ECO:0000313" key="2">
    <source>
        <dbReference type="Proteomes" id="UP001153636"/>
    </source>
</evidence>
<reference evidence="1" key="1">
    <citation type="submission" date="2022-01" db="EMBL/GenBank/DDBJ databases">
        <authorList>
            <person name="King R."/>
        </authorList>
    </citation>
    <scope>NUCLEOTIDE SEQUENCE</scope>
</reference>
<dbReference type="OrthoDB" id="6713800at2759"/>
<protein>
    <submittedName>
        <fullName evidence="1">Uncharacterized protein</fullName>
    </submittedName>
</protein>
<organism evidence="1 2">
    <name type="scientific">Psylliodes chrysocephalus</name>
    <dbReference type="NCBI Taxonomy" id="3402493"/>
    <lineage>
        <taxon>Eukaryota</taxon>
        <taxon>Metazoa</taxon>
        <taxon>Ecdysozoa</taxon>
        <taxon>Arthropoda</taxon>
        <taxon>Hexapoda</taxon>
        <taxon>Insecta</taxon>
        <taxon>Pterygota</taxon>
        <taxon>Neoptera</taxon>
        <taxon>Endopterygota</taxon>
        <taxon>Coleoptera</taxon>
        <taxon>Polyphaga</taxon>
        <taxon>Cucujiformia</taxon>
        <taxon>Chrysomeloidea</taxon>
        <taxon>Chrysomelidae</taxon>
        <taxon>Galerucinae</taxon>
        <taxon>Alticini</taxon>
        <taxon>Psylliodes</taxon>
    </lineage>
</organism>
<dbReference type="EMBL" id="OV651828">
    <property type="protein sequence ID" value="CAH1104026.1"/>
    <property type="molecule type" value="Genomic_DNA"/>
</dbReference>